<organism evidence="1 2">
    <name type="scientific">Paspalum notatum var. saurae</name>
    <dbReference type="NCBI Taxonomy" id="547442"/>
    <lineage>
        <taxon>Eukaryota</taxon>
        <taxon>Viridiplantae</taxon>
        <taxon>Streptophyta</taxon>
        <taxon>Embryophyta</taxon>
        <taxon>Tracheophyta</taxon>
        <taxon>Spermatophyta</taxon>
        <taxon>Magnoliopsida</taxon>
        <taxon>Liliopsida</taxon>
        <taxon>Poales</taxon>
        <taxon>Poaceae</taxon>
        <taxon>PACMAD clade</taxon>
        <taxon>Panicoideae</taxon>
        <taxon>Andropogonodae</taxon>
        <taxon>Paspaleae</taxon>
        <taxon>Paspalinae</taxon>
        <taxon>Paspalum</taxon>
    </lineage>
</organism>
<accession>A0AAQ3U6A9</accession>
<gene>
    <name evidence="1" type="ORF">U9M48_033187</name>
</gene>
<keyword evidence="2" id="KW-1185">Reference proteome</keyword>
<dbReference type="EMBL" id="CP144751">
    <property type="protein sequence ID" value="WVZ86399.1"/>
    <property type="molecule type" value="Genomic_DNA"/>
</dbReference>
<evidence type="ECO:0000313" key="1">
    <source>
        <dbReference type="EMBL" id="WVZ86399.1"/>
    </source>
</evidence>
<sequence>MAAYEHQPKGAGEGHVGEPIRPKDNCCLVHAGEAAKAKKQASTTLHRLRLRLGGSPDTSASNGHLRLGGSADTFASNGHLRLGSSADFYGSAHETTLGTFVDLFYSVGQLRLEGFVGQDLDVKGSWEAFGNRCYLYSGYLDYFRGRRLERGLGRLEQRR</sequence>
<dbReference type="Proteomes" id="UP001341281">
    <property type="component" value="Chromosome 07"/>
</dbReference>
<evidence type="ECO:0000313" key="2">
    <source>
        <dbReference type="Proteomes" id="UP001341281"/>
    </source>
</evidence>
<reference evidence="1 2" key="1">
    <citation type="submission" date="2024-02" db="EMBL/GenBank/DDBJ databases">
        <title>High-quality chromosome-scale genome assembly of Pensacola bahiagrass (Paspalum notatum Flugge var. saurae).</title>
        <authorList>
            <person name="Vega J.M."/>
            <person name="Podio M."/>
            <person name="Orjuela J."/>
            <person name="Siena L.A."/>
            <person name="Pessino S.C."/>
            <person name="Combes M.C."/>
            <person name="Mariac C."/>
            <person name="Albertini E."/>
            <person name="Pupilli F."/>
            <person name="Ortiz J.P.A."/>
            <person name="Leblanc O."/>
        </authorList>
    </citation>
    <scope>NUCLEOTIDE SEQUENCE [LARGE SCALE GENOMIC DNA]</scope>
    <source>
        <strain evidence="1">R1</strain>
        <tissue evidence="1">Leaf</tissue>
    </source>
</reference>
<protein>
    <submittedName>
        <fullName evidence="1">Uncharacterized protein</fullName>
    </submittedName>
</protein>
<proteinExistence type="predicted"/>
<name>A0AAQ3U6A9_PASNO</name>
<dbReference type="AlphaFoldDB" id="A0AAQ3U6A9"/>